<evidence type="ECO:0000313" key="2">
    <source>
        <dbReference type="Proteomes" id="UP001163105"/>
    </source>
</evidence>
<proteinExistence type="predicted"/>
<name>A0AB34FDG5_9HYPO</name>
<keyword evidence="2" id="KW-1185">Reference proteome</keyword>
<dbReference type="InterPro" id="IPR011990">
    <property type="entry name" value="TPR-like_helical_dom_sf"/>
</dbReference>
<dbReference type="SUPFAM" id="SSF48452">
    <property type="entry name" value="TPR-like"/>
    <property type="match status" value="1"/>
</dbReference>
<dbReference type="Proteomes" id="UP001163105">
    <property type="component" value="Unassembled WGS sequence"/>
</dbReference>
<sequence length="853" mass="98056">MSTPSTAQLQLVAPAARLAEPGTAWDPKVDTLGKVAVIVIDAECHRGLGHSYRLPTEEQLMGPGGENDRIEGVTFSLYAEPDRIGRRLRTNVGDAGETEGPDSGFYAYAARYWHIHLSRFAYWAEYSCVDIGDFQNIRSALLELAKWSRRLPRTMRTLLHLDDYFETSYKTLNQAYKEANCDKVLEWLALMRLGFYLYDTGRIAEMKKIRVQVANGLSSLLGPRHSLTLRARSDAVYALLFEGEVEKAHSLYVNIANDQKSITPNIELHNLFFTLLHQGQAEFLMGRNAEALETLVSALNGFRNTLGPKSYGFLATQLWIALVNASLGHLEQSLNTMKYVRKTREEQYGPDDSFAVTTCIFIGDLYRILRKKEDALANLGRGLRYRRPFEPTCQLLTLDPAINLVMAYRDFGMNDKAEALVDELNAYDKLEGEDYFVRLCQVKYFESLLLFDSGETNRAINLLQDLLNKTDRKQNNRTLLWVRLDLAFMLRYRRREGDDDAAVSLFHGIVTEARHASPGSEPDPPRLLEIAEKALRLVRAGNARGAKLFLGIEGLSWARDINTSNEDDLRYLHEIIERNPAVHRKLLIPGEKLQTYTYYKAWQRLDRGKYYVKIDDDIVWMADDAIPRIVMRKLQHPEDLVVSANIINNPPLGFMHYHMGALHPYFPEIDFPDYQEKAQTSWKPSQDPSWDGLANYTWPLDRPAPHQNHRWLRVEDENMMSQTPAAQLKYEVWGPSYESWAIAAQMHYSLLENIESDKLDLYKFDSWDMHGDRIRINFMCFYADDILDTEVEKWPRDRGDEDMVVLDLPKKLNRSITVEGTALGAHFQYWDQGGLSDTDLLSRYQWLADERAC</sequence>
<reference evidence="1" key="1">
    <citation type="submission" date="2023-01" db="EMBL/GenBank/DDBJ databases">
        <title>The growth and conidiation of Purpureocillium lavendulum are regulated by nitrogen source and histone H3K14 acetylation.</title>
        <authorList>
            <person name="Tang P."/>
            <person name="Han J."/>
            <person name="Zhang C."/>
            <person name="Tang P."/>
            <person name="Qi F."/>
            <person name="Zhang K."/>
            <person name="Liang L."/>
        </authorList>
    </citation>
    <scope>NUCLEOTIDE SEQUENCE</scope>
    <source>
        <strain evidence="1">YMF1.00683</strain>
    </source>
</reference>
<dbReference type="Gene3D" id="1.25.40.10">
    <property type="entry name" value="Tetratricopeptide repeat domain"/>
    <property type="match status" value="2"/>
</dbReference>
<evidence type="ECO:0000313" key="1">
    <source>
        <dbReference type="EMBL" id="KAJ6436701.1"/>
    </source>
</evidence>
<dbReference type="AlphaFoldDB" id="A0AB34FDG5"/>
<dbReference type="EMBL" id="JAQHRD010000017">
    <property type="protein sequence ID" value="KAJ6436701.1"/>
    <property type="molecule type" value="Genomic_DNA"/>
</dbReference>
<organism evidence="1 2">
    <name type="scientific">Purpureocillium lavendulum</name>
    <dbReference type="NCBI Taxonomy" id="1247861"/>
    <lineage>
        <taxon>Eukaryota</taxon>
        <taxon>Fungi</taxon>
        <taxon>Dikarya</taxon>
        <taxon>Ascomycota</taxon>
        <taxon>Pezizomycotina</taxon>
        <taxon>Sordariomycetes</taxon>
        <taxon>Hypocreomycetidae</taxon>
        <taxon>Hypocreales</taxon>
        <taxon>Ophiocordycipitaceae</taxon>
        <taxon>Purpureocillium</taxon>
    </lineage>
</organism>
<protein>
    <submittedName>
        <fullName evidence="1">Mitochondrial-processing peptidase subunit alpha protein</fullName>
    </submittedName>
</protein>
<comment type="caution">
    <text evidence="1">The sequence shown here is derived from an EMBL/GenBank/DDBJ whole genome shotgun (WGS) entry which is preliminary data.</text>
</comment>
<accession>A0AB34FDG5</accession>
<gene>
    <name evidence="1" type="ORF">O9K51_10665</name>
</gene>